<feature type="transmembrane region" description="Helical" evidence="1">
    <location>
        <begin position="20"/>
        <end position="42"/>
    </location>
</feature>
<keyword evidence="1" id="KW-1133">Transmembrane helix</keyword>
<gene>
    <name evidence="2" type="ORF">ACFSBL_04745</name>
</gene>
<feature type="transmembrane region" description="Helical" evidence="1">
    <location>
        <begin position="134"/>
        <end position="157"/>
    </location>
</feature>
<accession>A0ABD6DG70</accession>
<organism evidence="2 3">
    <name type="scientific">Haloarchaeobius litoreus</name>
    <dbReference type="NCBI Taxonomy" id="755306"/>
    <lineage>
        <taxon>Archaea</taxon>
        <taxon>Methanobacteriati</taxon>
        <taxon>Methanobacteriota</taxon>
        <taxon>Stenosarchaea group</taxon>
        <taxon>Halobacteria</taxon>
        <taxon>Halobacteriales</taxon>
        <taxon>Halorubellaceae</taxon>
        <taxon>Haloarchaeobius</taxon>
    </lineage>
</organism>
<sequence length="167" mass="18092">MAAETADRDPGRTIGLGELAIALSLLVLLLGAGLAAAGTFLVSDNCETQVGVSLTKVNETDRPVVEAGDLSRDVQEPVGIAVRENRTVFVQPERYQSELANRTIQFEGTLYEVEGREFEDCAGGTDDVLQLGGFWLAVLGLTAAALLAVVQYGSRWFPSDEEYRRRE</sequence>
<comment type="caution">
    <text evidence="2">The sequence shown here is derived from an EMBL/GenBank/DDBJ whole genome shotgun (WGS) entry which is preliminary data.</text>
</comment>
<dbReference type="Proteomes" id="UP001597034">
    <property type="component" value="Unassembled WGS sequence"/>
</dbReference>
<evidence type="ECO:0000313" key="2">
    <source>
        <dbReference type="EMBL" id="MFD1644987.1"/>
    </source>
</evidence>
<evidence type="ECO:0008006" key="4">
    <source>
        <dbReference type="Google" id="ProtNLM"/>
    </source>
</evidence>
<evidence type="ECO:0000256" key="1">
    <source>
        <dbReference type="SAM" id="Phobius"/>
    </source>
</evidence>
<dbReference type="EMBL" id="JBHUDO010000001">
    <property type="protein sequence ID" value="MFD1644987.1"/>
    <property type="molecule type" value="Genomic_DNA"/>
</dbReference>
<protein>
    <recommendedName>
        <fullName evidence="4">DUF3592 domain-containing protein</fullName>
    </recommendedName>
</protein>
<keyword evidence="1" id="KW-0812">Transmembrane</keyword>
<keyword evidence="1" id="KW-0472">Membrane</keyword>
<dbReference type="RefSeq" id="WP_256400226.1">
    <property type="nucleotide sequence ID" value="NZ_JANHJR010000002.1"/>
</dbReference>
<proteinExistence type="predicted"/>
<reference evidence="2 3" key="1">
    <citation type="journal article" date="2019" name="Int. J. Syst. Evol. Microbiol.">
        <title>The Global Catalogue of Microorganisms (GCM) 10K type strain sequencing project: providing services to taxonomists for standard genome sequencing and annotation.</title>
        <authorList>
            <consortium name="The Broad Institute Genomics Platform"/>
            <consortium name="The Broad Institute Genome Sequencing Center for Infectious Disease"/>
            <person name="Wu L."/>
            <person name="Ma J."/>
        </authorList>
    </citation>
    <scope>NUCLEOTIDE SEQUENCE [LARGE SCALE GENOMIC DNA]</scope>
    <source>
        <strain evidence="2 3">CGMCC 1.10390</strain>
    </source>
</reference>
<name>A0ABD6DG70_9EURY</name>
<keyword evidence="3" id="KW-1185">Reference proteome</keyword>
<evidence type="ECO:0000313" key="3">
    <source>
        <dbReference type="Proteomes" id="UP001597034"/>
    </source>
</evidence>
<dbReference type="AlphaFoldDB" id="A0ABD6DG70"/>